<evidence type="ECO:0000256" key="1">
    <source>
        <dbReference type="SAM" id="Phobius"/>
    </source>
</evidence>
<sequence>MNQFFYFVQLFFYYPFFFFFLYIYLVFFIPKTNNINFLNIFSFFFKWIKTQKK</sequence>
<evidence type="ECO:0000313" key="2">
    <source>
        <dbReference type="EMBL" id="AXQ02664.1"/>
    </source>
</evidence>
<keyword evidence="1" id="KW-0472">Membrane</keyword>
<keyword evidence="1" id="KW-0812">Transmembrane</keyword>
<accession>A0A346M0W9</accession>
<protein>
    <submittedName>
        <fullName evidence="2">Uncharacterized protein</fullName>
    </submittedName>
</protein>
<dbReference type="AlphaFoldDB" id="A0A346M0W9"/>
<dbReference type="EMBL" id="MH355546">
    <property type="protein sequence ID" value="AXQ02664.1"/>
    <property type="molecule type" value="Genomic_DNA"/>
</dbReference>
<organism evidence="2">
    <name type="scientific">Dumortiera hirsuta</name>
    <name type="common">Liverwort</name>
    <dbReference type="NCBI Taxonomy" id="56917"/>
    <lineage>
        <taxon>Eukaryota</taxon>
        <taxon>Viridiplantae</taxon>
        <taxon>Streptophyta</taxon>
        <taxon>Embryophyta</taxon>
        <taxon>Marchantiophyta</taxon>
        <taxon>Marchantiopsida</taxon>
        <taxon>Marchantiidae</taxon>
        <taxon>Marchantiales</taxon>
        <taxon>Dumortieraceae</taxon>
        <taxon>Dumortiera</taxon>
    </lineage>
</organism>
<feature type="transmembrane region" description="Helical" evidence="1">
    <location>
        <begin position="6"/>
        <end position="29"/>
    </location>
</feature>
<keyword evidence="2" id="KW-0150">Chloroplast</keyword>
<name>A0A346M0W9_DUMHI</name>
<proteinExistence type="predicted"/>
<geneLocation type="chloroplast" evidence="2"/>
<keyword evidence="2" id="KW-0934">Plastid</keyword>
<dbReference type="GeneID" id="38284523"/>
<reference evidence="2" key="1">
    <citation type="submission" date="2018-05" db="EMBL/GenBank/DDBJ databases">
        <title>The complete chloroplast genome of Dumortiera hirsuta.</title>
        <authorList>
            <person name="Kwon W."/>
            <person name="Kim Y."/>
            <person name="Park J."/>
        </authorList>
    </citation>
    <scope>NUCLEOTIDE SEQUENCE</scope>
</reference>
<dbReference type="RefSeq" id="YP_009522524.1">
    <property type="nucleotide sequence ID" value="NC_039590.1"/>
</dbReference>
<keyword evidence="1" id="KW-1133">Transmembrane helix</keyword>